<reference evidence="1 2" key="1">
    <citation type="journal article" date="2012" name="PLoS Pathog.">
        <title>Diverse lifestyles and strategies of plant pathogenesis encoded in the genomes of eighteen Dothideomycetes fungi.</title>
        <authorList>
            <person name="Ohm R.A."/>
            <person name="Feau N."/>
            <person name="Henrissat B."/>
            <person name="Schoch C.L."/>
            <person name="Horwitz B.A."/>
            <person name="Barry K.W."/>
            <person name="Condon B.J."/>
            <person name="Copeland A.C."/>
            <person name="Dhillon B."/>
            <person name="Glaser F."/>
            <person name="Hesse C.N."/>
            <person name="Kosti I."/>
            <person name="LaButti K."/>
            <person name="Lindquist E.A."/>
            <person name="Lucas S."/>
            <person name="Salamov A.A."/>
            <person name="Bradshaw R.E."/>
            <person name="Ciuffetti L."/>
            <person name="Hamelin R.C."/>
            <person name="Kema G.H.J."/>
            <person name="Lawrence C."/>
            <person name="Scott J.A."/>
            <person name="Spatafora J.W."/>
            <person name="Turgeon B.G."/>
            <person name="de Wit P.J.G.M."/>
            <person name="Zhong S."/>
            <person name="Goodwin S.B."/>
            <person name="Grigoriev I.V."/>
        </authorList>
    </citation>
    <scope>NUCLEOTIDE SEQUENCE [LARGE SCALE GENOMIC DNA]</scope>
    <source>
        <strain evidence="1 2">UAMH 10762</strain>
    </source>
</reference>
<dbReference type="Proteomes" id="UP000011761">
    <property type="component" value="Unassembled WGS sequence"/>
</dbReference>
<protein>
    <submittedName>
        <fullName evidence="1">Uncharacterized protein</fullName>
    </submittedName>
</protein>
<sequence length="97" mass="10518">MIDVSSLECGFDSQVAITVVEHGARPHLPIVAGSMSTDRFRIQAFDTRAATASGECVISVSSNSLPLSRFRLGYVAGCLRNRCYSYVLEGQTLAYLI</sequence>
<dbReference type="AlphaFoldDB" id="M2N921"/>
<evidence type="ECO:0000313" key="2">
    <source>
        <dbReference type="Proteomes" id="UP000011761"/>
    </source>
</evidence>
<dbReference type="KEGG" id="bcom:BAUCODRAFT_29001"/>
<dbReference type="EMBL" id="KB445550">
    <property type="protein sequence ID" value="EMD00654.1"/>
    <property type="molecule type" value="Genomic_DNA"/>
</dbReference>
<dbReference type="GeneID" id="19110833"/>
<proteinExistence type="predicted"/>
<evidence type="ECO:0000313" key="1">
    <source>
        <dbReference type="EMBL" id="EMD00654.1"/>
    </source>
</evidence>
<dbReference type="RefSeq" id="XP_007671838.1">
    <property type="nucleotide sequence ID" value="XM_007673648.1"/>
</dbReference>
<gene>
    <name evidence="1" type="ORF">BAUCODRAFT_29001</name>
</gene>
<keyword evidence="2" id="KW-1185">Reference proteome</keyword>
<accession>M2N921</accession>
<name>M2N921_BAUPA</name>
<organism evidence="1 2">
    <name type="scientific">Baudoinia panamericana (strain UAMH 10762)</name>
    <name type="common">Angels' share fungus</name>
    <name type="synonym">Baudoinia compniacensis (strain UAMH 10762)</name>
    <dbReference type="NCBI Taxonomy" id="717646"/>
    <lineage>
        <taxon>Eukaryota</taxon>
        <taxon>Fungi</taxon>
        <taxon>Dikarya</taxon>
        <taxon>Ascomycota</taxon>
        <taxon>Pezizomycotina</taxon>
        <taxon>Dothideomycetes</taxon>
        <taxon>Dothideomycetidae</taxon>
        <taxon>Mycosphaerellales</taxon>
        <taxon>Teratosphaeriaceae</taxon>
        <taxon>Baudoinia</taxon>
    </lineage>
</organism>
<dbReference type="HOGENOM" id="CLU_2346357_0_0_1"/>